<keyword evidence="10" id="KW-1185">Reference proteome</keyword>
<evidence type="ECO:0000259" key="8">
    <source>
        <dbReference type="SMART" id="SM00014"/>
    </source>
</evidence>
<evidence type="ECO:0000256" key="4">
    <source>
        <dbReference type="ARBA" id="ARBA00022989"/>
    </source>
</evidence>
<dbReference type="GO" id="GO:0006644">
    <property type="term" value="P:phospholipid metabolic process"/>
    <property type="evidence" value="ECO:0007669"/>
    <property type="project" value="InterPro"/>
</dbReference>
<feature type="region of interest" description="Disordered" evidence="6">
    <location>
        <begin position="305"/>
        <end position="378"/>
    </location>
</feature>
<dbReference type="InterPro" id="IPR000326">
    <property type="entry name" value="PAP2/HPO"/>
</dbReference>
<evidence type="ECO:0000256" key="5">
    <source>
        <dbReference type="ARBA" id="ARBA00023136"/>
    </source>
</evidence>
<reference evidence="9 10" key="1">
    <citation type="journal article" date="2019" name="Nat. Ecol. Evol.">
        <title>Megaphylogeny resolves global patterns of mushroom evolution.</title>
        <authorList>
            <person name="Varga T."/>
            <person name="Krizsan K."/>
            <person name="Foldi C."/>
            <person name="Dima B."/>
            <person name="Sanchez-Garcia M."/>
            <person name="Sanchez-Ramirez S."/>
            <person name="Szollosi G.J."/>
            <person name="Szarkandi J.G."/>
            <person name="Papp V."/>
            <person name="Albert L."/>
            <person name="Andreopoulos W."/>
            <person name="Angelini C."/>
            <person name="Antonin V."/>
            <person name="Barry K.W."/>
            <person name="Bougher N.L."/>
            <person name="Buchanan P."/>
            <person name="Buyck B."/>
            <person name="Bense V."/>
            <person name="Catcheside P."/>
            <person name="Chovatia M."/>
            <person name="Cooper J."/>
            <person name="Damon W."/>
            <person name="Desjardin D."/>
            <person name="Finy P."/>
            <person name="Geml J."/>
            <person name="Haridas S."/>
            <person name="Hughes K."/>
            <person name="Justo A."/>
            <person name="Karasinski D."/>
            <person name="Kautmanova I."/>
            <person name="Kiss B."/>
            <person name="Kocsube S."/>
            <person name="Kotiranta H."/>
            <person name="LaButti K.M."/>
            <person name="Lechner B.E."/>
            <person name="Liimatainen K."/>
            <person name="Lipzen A."/>
            <person name="Lukacs Z."/>
            <person name="Mihaltcheva S."/>
            <person name="Morgado L.N."/>
            <person name="Niskanen T."/>
            <person name="Noordeloos M.E."/>
            <person name="Ohm R.A."/>
            <person name="Ortiz-Santana B."/>
            <person name="Ovrebo C."/>
            <person name="Racz N."/>
            <person name="Riley R."/>
            <person name="Savchenko A."/>
            <person name="Shiryaev A."/>
            <person name="Soop K."/>
            <person name="Spirin V."/>
            <person name="Szebenyi C."/>
            <person name="Tomsovsky M."/>
            <person name="Tulloss R.E."/>
            <person name="Uehling J."/>
            <person name="Grigoriev I.V."/>
            <person name="Vagvolgyi C."/>
            <person name="Papp T."/>
            <person name="Martin F.M."/>
            <person name="Miettinen O."/>
            <person name="Hibbett D.S."/>
            <person name="Nagy L.G."/>
        </authorList>
    </citation>
    <scope>NUCLEOTIDE SEQUENCE [LARGE SCALE GENOMIC DNA]</scope>
    <source>
        <strain evidence="9 10">OMC1185</strain>
    </source>
</reference>
<dbReference type="InterPro" id="IPR036938">
    <property type="entry name" value="PAP2/HPO_sf"/>
</dbReference>
<dbReference type="Proteomes" id="UP000305948">
    <property type="component" value="Unassembled WGS sequence"/>
</dbReference>
<evidence type="ECO:0000256" key="6">
    <source>
        <dbReference type="SAM" id="MobiDB-lite"/>
    </source>
</evidence>
<feature type="compositionally biased region" description="Basic and acidic residues" evidence="6">
    <location>
        <begin position="340"/>
        <end position="362"/>
    </location>
</feature>
<evidence type="ECO:0000256" key="2">
    <source>
        <dbReference type="ARBA" id="ARBA00008816"/>
    </source>
</evidence>
<dbReference type="SMART" id="SM00014">
    <property type="entry name" value="acidPPc"/>
    <property type="match status" value="1"/>
</dbReference>
<dbReference type="CDD" id="cd03390">
    <property type="entry name" value="PAP2_containing_1_like"/>
    <property type="match status" value="1"/>
</dbReference>
<protein>
    <submittedName>
        <fullName evidence="9">Acid phosphatase/Vanadium-dependent haloperoxidase</fullName>
    </submittedName>
</protein>
<sequence length="378" mass="42069">MSYSPPASPPPSSRPETIPLRQVRAGHSPHSSMDFLRRNTGTVRSDKRKLKQLVLSYGPDWAVTIVIAVIFFALDDVEGFRREFSLSDTSLRHPYAVHERVPNVALYMIAIVSPIVLQLVINFLTVRSFWDAHNSLLGLILGLAITGVFTQFTKITVGRPRPDVIDRCQPLPGSNDPVYKLSNSSICTQTDAYLMKDGFRSFPSGHSSLSFAGLGFLSFYMAGKLHLFDRRGYAPKAWLSLAPLAGAAMVAISRTMDYRHHWQDVLVGAILGLAMSYFSYRQYYPPLSSPFSHRAYSPRVEKDTDVLPLHSGGHGESLPERGDRQRAYNTSDDDGVEDGTVPKHEPGPLHELWKDGNEEPGHDLPYSSLRDDRGLSSV</sequence>
<dbReference type="PANTHER" id="PTHR10165:SF35">
    <property type="entry name" value="RE23632P"/>
    <property type="match status" value="1"/>
</dbReference>
<feature type="transmembrane region" description="Helical" evidence="7">
    <location>
        <begin position="136"/>
        <end position="153"/>
    </location>
</feature>
<dbReference type="Gene3D" id="1.20.144.10">
    <property type="entry name" value="Phosphatidic acid phosphatase type 2/haloperoxidase"/>
    <property type="match status" value="1"/>
</dbReference>
<gene>
    <name evidence="9" type="ORF">OE88DRAFT_1732232</name>
</gene>
<dbReference type="GO" id="GO:0016020">
    <property type="term" value="C:membrane"/>
    <property type="evidence" value="ECO:0007669"/>
    <property type="project" value="UniProtKB-SubCell"/>
</dbReference>
<feature type="transmembrane region" description="Helical" evidence="7">
    <location>
        <begin position="205"/>
        <end position="225"/>
    </location>
</feature>
<dbReference type="GO" id="GO:0004601">
    <property type="term" value="F:peroxidase activity"/>
    <property type="evidence" value="ECO:0007669"/>
    <property type="project" value="UniProtKB-KW"/>
</dbReference>
<dbReference type="GO" id="GO:0046839">
    <property type="term" value="P:phospholipid dephosphorylation"/>
    <property type="evidence" value="ECO:0007669"/>
    <property type="project" value="TreeGrafter"/>
</dbReference>
<accession>A0A5C3ND63</accession>
<dbReference type="SUPFAM" id="SSF48317">
    <property type="entry name" value="Acid phosphatase/Vanadium-dependent haloperoxidase"/>
    <property type="match status" value="1"/>
</dbReference>
<keyword evidence="4 7" id="KW-1133">Transmembrane helix</keyword>
<dbReference type="STRING" id="5364.A0A5C3ND63"/>
<name>A0A5C3ND63_9AGAM</name>
<dbReference type="Pfam" id="PF01569">
    <property type="entry name" value="PAP2"/>
    <property type="match status" value="1"/>
</dbReference>
<evidence type="ECO:0000256" key="7">
    <source>
        <dbReference type="SAM" id="Phobius"/>
    </source>
</evidence>
<feature type="transmembrane region" description="Helical" evidence="7">
    <location>
        <begin position="104"/>
        <end position="124"/>
    </location>
</feature>
<evidence type="ECO:0000313" key="10">
    <source>
        <dbReference type="Proteomes" id="UP000305948"/>
    </source>
</evidence>
<comment type="subcellular location">
    <subcellularLocation>
        <location evidence="1">Membrane</location>
        <topology evidence="1">Multi-pass membrane protein</topology>
    </subcellularLocation>
</comment>
<evidence type="ECO:0000313" key="9">
    <source>
        <dbReference type="EMBL" id="TFK54945.1"/>
    </source>
</evidence>
<organism evidence="9 10">
    <name type="scientific">Heliocybe sulcata</name>
    <dbReference type="NCBI Taxonomy" id="5364"/>
    <lineage>
        <taxon>Eukaryota</taxon>
        <taxon>Fungi</taxon>
        <taxon>Dikarya</taxon>
        <taxon>Basidiomycota</taxon>
        <taxon>Agaricomycotina</taxon>
        <taxon>Agaricomycetes</taxon>
        <taxon>Gloeophyllales</taxon>
        <taxon>Gloeophyllaceae</taxon>
        <taxon>Heliocybe</taxon>
    </lineage>
</organism>
<feature type="domain" description="Phosphatidic acid phosphatase type 2/haloperoxidase" evidence="8">
    <location>
        <begin position="136"/>
        <end position="280"/>
    </location>
</feature>
<feature type="compositionally biased region" description="Basic and acidic residues" evidence="6">
    <location>
        <begin position="317"/>
        <end position="326"/>
    </location>
</feature>
<keyword evidence="5 7" id="KW-0472">Membrane</keyword>
<dbReference type="EMBL" id="ML213505">
    <property type="protein sequence ID" value="TFK54945.1"/>
    <property type="molecule type" value="Genomic_DNA"/>
</dbReference>
<dbReference type="GO" id="GO:0008195">
    <property type="term" value="F:phosphatidate phosphatase activity"/>
    <property type="evidence" value="ECO:0007669"/>
    <property type="project" value="TreeGrafter"/>
</dbReference>
<evidence type="ECO:0000256" key="3">
    <source>
        <dbReference type="ARBA" id="ARBA00022692"/>
    </source>
</evidence>
<comment type="similarity">
    <text evidence="2">Belongs to the PA-phosphatase related phosphoesterase family.</text>
</comment>
<dbReference type="FunFam" id="1.20.144.10:FF:000017">
    <property type="entry name" value="Diacylglycerol pyrophosphate phosphatase 1"/>
    <property type="match status" value="1"/>
</dbReference>
<feature type="transmembrane region" description="Helical" evidence="7">
    <location>
        <begin position="54"/>
        <end position="74"/>
    </location>
</feature>
<proteinExistence type="inferred from homology"/>
<evidence type="ECO:0000256" key="1">
    <source>
        <dbReference type="ARBA" id="ARBA00004141"/>
    </source>
</evidence>
<keyword evidence="3 7" id="KW-0812">Transmembrane</keyword>
<dbReference type="OrthoDB" id="8907274at2759"/>
<feature type="compositionally biased region" description="Basic and acidic residues" evidence="6">
    <location>
        <begin position="369"/>
        <end position="378"/>
    </location>
</feature>
<dbReference type="PANTHER" id="PTHR10165">
    <property type="entry name" value="LIPID PHOSPHATE PHOSPHATASE"/>
    <property type="match status" value="1"/>
</dbReference>
<keyword evidence="9" id="KW-0560">Oxidoreductase</keyword>
<dbReference type="AlphaFoldDB" id="A0A5C3ND63"/>
<dbReference type="InterPro" id="IPR043216">
    <property type="entry name" value="PAP-like"/>
</dbReference>
<feature type="transmembrane region" description="Helical" evidence="7">
    <location>
        <begin position="262"/>
        <end position="280"/>
    </location>
</feature>
<keyword evidence="9" id="KW-0575">Peroxidase</keyword>